<dbReference type="CDD" id="cd00303">
    <property type="entry name" value="retropepsin_like"/>
    <property type="match status" value="1"/>
</dbReference>
<dbReference type="InterPro" id="IPR043502">
    <property type="entry name" value="DNA/RNA_pol_sf"/>
</dbReference>
<evidence type="ECO:0000313" key="2">
    <source>
        <dbReference type="EnsemblPlants" id="Solyc02g014135.1.1"/>
    </source>
</evidence>
<evidence type="ECO:0000259" key="1">
    <source>
        <dbReference type="Pfam" id="PF00078"/>
    </source>
</evidence>
<dbReference type="InterPro" id="IPR043128">
    <property type="entry name" value="Rev_trsase/Diguanyl_cyclase"/>
</dbReference>
<name>A0A3Q7EVL0_SOLLC</name>
<dbReference type="InParanoid" id="A0A3Q7EVL0"/>
<proteinExistence type="predicted"/>
<feature type="domain" description="Reverse transcriptase" evidence="1">
    <location>
        <begin position="172"/>
        <end position="318"/>
    </location>
</feature>
<dbReference type="Gramene" id="Solyc02g014135.1.1">
    <property type="protein sequence ID" value="Solyc02g014135.1.1"/>
    <property type="gene ID" value="Solyc02g014135.1"/>
</dbReference>
<reference evidence="2" key="2">
    <citation type="submission" date="2019-01" db="UniProtKB">
        <authorList>
            <consortium name="EnsemblPlants"/>
        </authorList>
    </citation>
    <scope>IDENTIFICATION</scope>
    <source>
        <strain evidence="2">cv. Heinz 1706</strain>
    </source>
</reference>
<dbReference type="InterPro" id="IPR050951">
    <property type="entry name" value="Retrovirus_Pol_polyprotein"/>
</dbReference>
<dbReference type="AlphaFoldDB" id="A0A3Q7EVL0"/>
<keyword evidence="3" id="KW-1185">Reference proteome</keyword>
<reference evidence="2" key="1">
    <citation type="journal article" date="2012" name="Nature">
        <title>The tomato genome sequence provides insights into fleshy fruit evolution.</title>
        <authorList>
            <consortium name="Tomato Genome Consortium"/>
        </authorList>
    </citation>
    <scope>NUCLEOTIDE SEQUENCE [LARGE SCALE GENOMIC DNA]</scope>
    <source>
        <strain evidence="2">cv. Heinz 1706</strain>
    </source>
</reference>
<dbReference type="STRING" id="4081.A0A3Q7EVL0"/>
<dbReference type="FunFam" id="3.30.70.270:FF:000020">
    <property type="entry name" value="Transposon Tf2-6 polyprotein-like Protein"/>
    <property type="match status" value="1"/>
</dbReference>
<dbReference type="CDD" id="cd01647">
    <property type="entry name" value="RT_LTR"/>
    <property type="match status" value="1"/>
</dbReference>
<organism evidence="2">
    <name type="scientific">Solanum lycopersicum</name>
    <name type="common">Tomato</name>
    <name type="synonym">Lycopersicon esculentum</name>
    <dbReference type="NCBI Taxonomy" id="4081"/>
    <lineage>
        <taxon>Eukaryota</taxon>
        <taxon>Viridiplantae</taxon>
        <taxon>Streptophyta</taxon>
        <taxon>Embryophyta</taxon>
        <taxon>Tracheophyta</taxon>
        <taxon>Spermatophyta</taxon>
        <taxon>Magnoliopsida</taxon>
        <taxon>eudicotyledons</taxon>
        <taxon>Gunneridae</taxon>
        <taxon>Pentapetalae</taxon>
        <taxon>asterids</taxon>
        <taxon>lamiids</taxon>
        <taxon>Solanales</taxon>
        <taxon>Solanaceae</taxon>
        <taxon>Solanoideae</taxon>
        <taxon>Solaneae</taxon>
        <taxon>Solanum</taxon>
        <taxon>Solanum subgen. Lycopersicon</taxon>
    </lineage>
</organism>
<protein>
    <recommendedName>
        <fullName evidence="1">Reverse transcriptase domain-containing protein</fullName>
    </recommendedName>
</protein>
<dbReference type="Proteomes" id="UP000004994">
    <property type="component" value="Chromosome 2"/>
</dbReference>
<dbReference type="PANTHER" id="PTHR37984:SF5">
    <property type="entry name" value="PROTEIN NYNRIN-LIKE"/>
    <property type="match status" value="1"/>
</dbReference>
<accession>A0A3Q7EVL0</accession>
<evidence type="ECO:0000313" key="3">
    <source>
        <dbReference type="Proteomes" id="UP000004994"/>
    </source>
</evidence>
<dbReference type="Pfam" id="PF00078">
    <property type="entry name" value="RVT_1"/>
    <property type="match status" value="1"/>
</dbReference>
<dbReference type="Gene3D" id="3.30.70.270">
    <property type="match status" value="2"/>
</dbReference>
<sequence>MVDTGATHNFMTEKKAKDLCLSYVASNIILKTFNALPTTVHHFAPKVPIDLGGWMGCTNFTIAPMDIVKGFKRGEPTFLAALVGGVESSSEAVAFPPHIERFLCDNKDMMPQELPQRLPHRREIDSWAKATCHDALSYVAPGIGGNKEANQGAIDFGTYQAVQGDIWYACFIPKEGGDTALCIDYRDLNKGIVKNKYPIPLVVNLFDRLGQAKVFTKISLRKGYYQVQIVEDDEPKITCVTRYGSFEWLVMPFGLTNAPATFCTLMNKLFHLIWINIVVYNNSMEEHVFKVLRDNHLCVKLDKCSFAQPTVEFLGHTISHGEIRMDKDKVEAIRGWEAPTNVPELRSFLGLANYYRCFIFSYSAIATPLTDLLKKNHEWKWTDSCKTAFEKLKAAITNESVMALPDFTKAFQ</sequence>
<dbReference type="SUPFAM" id="SSF56672">
    <property type="entry name" value="DNA/RNA polymerases"/>
    <property type="match status" value="1"/>
</dbReference>
<dbReference type="InterPro" id="IPR000477">
    <property type="entry name" value="RT_dom"/>
</dbReference>
<dbReference type="EnsemblPlants" id="Solyc02g014135.1.1">
    <property type="protein sequence ID" value="Solyc02g014135.1.1"/>
    <property type="gene ID" value="Solyc02g014135.1"/>
</dbReference>
<dbReference type="PANTHER" id="PTHR37984">
    <property type="entry name" value="PROTEIN CBG26694"/>
    <property type="match status" value="1"/>
</dbReference>